<keyword evidence="1" id="KW-1133">Transmembrane helix</keyword>
<dbReference type="EMBL" id="JAGYPE010000001">
    <property type="protein sequence ID" value="MBS4181309.1"/>
    <property type="molecule type" value="Genomic_DNA"/>
</dbReference>
<keyword evidence="1" id="KW-0472">Membrane</keyword>
<feature type="transmembrane region" description="Helical" evidence="1">
    <location>
        <begin position="6"/>
        <end position="24"/>
    </location>
</feature>
<accession>A0A942SW67</accession>
<evidence type="ECO:0000313" key="3">
    <source>
        <dbReference type="EMBL" id="MCH6265927.1"/>
    </source>
</evidence>
<evidence type="ECO:0000256" key="1">
    <source>
        <dbReference type="SAM" id="Phobius"/>
    </source>
</evidence>
<evidence type="ECO:0000313" key="4">
    <source>
        <dbReference type="Proteomes" id="UP000677265"/>
    </source>
</evidence>
<name>A0A942SW67_9BACI</name>
<dbReference type="AlphaFoldDB" id="A0A942SW67"/>
<reference evidence="2" key="1">
    <citation type="submission" date="2021-05" db="EMBL/GenBank/DDBJ databases">
        <title>Novel Bacillus species.</title>
        <authorList>
            <person name="Liu G."/>
        </authorList>
    </citation>
    <scope>NUCLEOTIDE SEQUENCE</scope>
    <source>
        <strain evidence="2 4">FJAT-50051</strain>
    </source>
</reference>
<organism evidence="2">
    <name type="scientific">Neobacillus citreus</name>
    <dbReference type="NCBI Taxonomy" id="2833578"/>
    <lineage>
        <taxon>Bacteria</taxon>
        <taxon>Bacillati</taxon>
        <taxon>Bacillota</taxon>
        <taxon>Bacilli</taxon>
        <taxon>Bacillales</taxon>
        <taxon>Bacillaceae</taxon>
        <taxon>Neobacillus</taxon>
    </lineage>
</organism>
<proteinExistence type="predicted"/>
<dbReference type="Proteomes" id="UP000677265">
    <property type="component" value="Unassembled WGS sequence"/>
</dbReference>
<evidence type="ECO:0000313" key="2">
    <source>
        <dbReference type="EMBL" id="MBS4181309.1"/>
    </source>
</evidence>
<protein>
    <submittedName>
        <fullName evidence="2">Uncharacterized protein</fullName>
    </submittedName>
</protein>
<comment type="caution">
    <text evidence="2">The sequence shown here is derived from an EMBL/GenBank/DDBJ whole genome shotgun (WGS) entry which is preliminary data.</text>
</comment>
<sequence>MVHLLYYATPILAAFIVFGPIFLFKSSTISENKSKYYEALAELEKDPENENLKLSAIELGRKFYGSARITGTATTFDEAIINCEIHACEMNEAEA</sequence>
<dbReference type="EMBL" id="JAGYPE020000014">
    <property type="protein sequence ID" value="MCH6265927.1"/>
    <property type="molecule type" value="Genomic_DNA"/>
</dbReference>
<gene>
    <name evidence="3" type="ORF">KHB02_010370</name>
    <name evidence="2" type="ORF">KHB02_07825</name>
</gene>
<keyword evidence="4" id="KW-1185">Reference proteome</keyword>
<dbReference type="RefSeq" id="WP_213141163.1">
    <property type="nucleotide sequence ID" value="NZ_JAGYPE020000014.1"/>
</dbReference>
<keyword evidence="1" id="KW-0812">Transmembrane</keyword>